<evidence type="ECO:0000256" key="3">
    <source>
        <dbReference type="ARBA" id="ARBA00022617"/>
    </source>
</evidence>
<sequence length="392" mass="43066">MDEPLTYPLTRSAPFDPPREILDLLPERPVARVRYPDGRPGWLVTRHATIRAVLADPRFSARQELRNSEFGEVGEVPPAAPGMFIGMDPPAHTRYRRLLTGQFTVRRMRALAAHIEEIAEAHLDRMAAAGPPADLVEAYTAPIPAQVICELLGVPTAYREEFARQVAVAARRDTTAEERQRFLTSISEYLGELVRHKRSAPADDLVSGLAADRDARLTDEELTNITIQLLGAGLGTTANVLALGTFALLLDPGQREAITAGETAEDAVEELLRYLPIVPSTARTALQDVDLEGERVRAGETVTLSLPGGNRDPRRFPDPGRLDLTRHAAGHLAFGHGVHQCLGQQLARNELRVAFPALFRRFPDLRLAVAPGDVPLRDDMVIYGVHALPVTW</sequence>
<dbReference type="PANTHER" id="PTHR46696">
    <property type="entry name" value="P450, PUTATIVE (EUROFUNG)-RELATED"/>
    <property type="match status" value="1"/>
</dbReference>
<accession>A0A558DAZ3</accession>
<keyword evidence="3 9" id="KW-0349">Heme</keyword>
<name>A0A558DAZ3_9PSEU</name>
<proteinExistence type="inferred from homology"/>
<dbReference type="SUPFAM" id="SSF48264">
    <property type="entry name" value="Cytochrome P450"/>
    <property type="match status" value="1"/>
</dbReference>
<dbReference type="InterPro" id="IPR002397">
    <property type="entry name" value="Cyt_P450_B"/>
</dbReference>
<dbReference type="AlphaFoldDB" id="A0A558DAZ3"/>
<keyword evidence="4 9" id="KW-0479">Metal-binding</keyword>
<gene>
    <name evidence="10" type="ORF">FNH05_06615</name>
</gene>
<dbReference type="GO" id="GO:0004497">
    <property type="term" value="F:monooxygenase activity"/>
    <property type="evidence" value="ECO:0007669"/>
    <property type="project" value="UniProtKB-KW"/>
</dbReference>
<dbReference type="Gene3D" id="1.10.630.10">
    <property type="entry name" value="Cytochrome P450"/>
    <property type="match status" value="1"/>
</dbReference>
<dbReference type="GO" id="GO:0005506">
    <property type="term" value="F:iron ion binding"/>
    <property type="evidence" value="ECO:0007669"/>
    <property type="project" value="InterPro"/>
</dbReference>
<keyword evidence="7 9" id="KW-0503">Monooxygenase</keyword>
<dbReference type="InterPro" id="IPR001128">
    <property type="entry name" value="Cyt_P450"/>
</dbReference>
<evidence type="ECO:0000256" key="2">
    <source>
        <dbReference type="ARBA" id="ARBA00010617"/>
    </source>
</evidence>
<comment type="similarity">
    <text evidence="2 9">Belongs to the cytochrome P450 family.</text>
</comment>
<dbReference type="RefSeq" id="WP_144586386.1">
    <property type="nucleotide sequence ID" value="NZ_VJWX01000039.1"/>
</dbReference>
<keyword evidence="6 9" id="KW-0408">Iron</keyword>
<organism evidence="10 11">
    <name type="scientific">Amycolatopsis rhizosphaerae</name>
    <dbReference type="NCBI Taxonomy" id="2053003"/>
    <lineage>
        <taxon>Bacteria</taxon>
        <taxon>Bacillati</taxon>
        <taxon>Actinomycetota</taxon>
        <taxon>Actinomycetes</taxon>
        <taxon>Pseudonocardiales</taxon>
        <taxon>Pseudonocardiaceae</taxon>
        <taxon>Amycolatopsis</taxon>
    </lineage>
</organism>
<reference evidence="10 11" key="2">
    <citation type="submission" date="2019-08" db="EMBL/GenBank/DDBJ databases">
        <title>Amycolatopsis acidicola sp. nov., isolated from peat swamp forest soil.</title>
        <authorList>
            <person name="Srisuk N."/>
        </authorList>
    </citation>
    <scope>NUCLEOTIDE SEQUENCE [LARGE SCALE GENOMIC DNA]</scope>
    <source>
        <strain evidence="10 11">TBRC 6029</strain>
    </source>
</reference>
<dbReference type="PROSITE" id="PS00086">
    <property type="entry name" value="CYTOCHROME_P450"/>
    <property type="match status" value="1"/>
</dbReference>
<evidence type="ECO:0000256" key="7">
    <source>
        <dbReference type="ARBA" id="ARBA00023033"/>
    </source>
</evidence>
<reference evidence="10 11" key="1">
    <citation type="submission" date="2019-07" db="EMBL/GenBank/DDBJ databases">
        <authorList>
            <person name="Duangmal K."/>
            <person name="Teo W.F.A."/>
        </authorList>
    </citation>
    <scope>NUCLEOTIDE SEQUENCE [LARGE SCALE GENOMIC DNA]</scope>
    <source>
        <strain evidence="10 11">TBRC 6029</strain>
    </source>
</reference>
<dbReference type="PANTHER" id="PTHR46696:SF1">
    <property type="entry name" value="CYTOCHROME P450 YJIB-RELATED"/>
    <property type="match status" value="1"/>
</dbReference>
<evidence type="ECO:0000256" key="6">
    <source>
        <dbReference type="ARBA" id="ARBA00023004"/>
    </source>
</evidence>
<dbReference type="PRINTS" id="PR00385">
    <property type="entry name" value="P450"/>
</dbReference>
<dbReference type="FunFam" id="1.10.630.10:FF:000018">
    <property type="entry name" value="Cytochrome P450 monooxygenase"/>
    <property type="match status" value="1"/>
</dbReference>
<dbReference type="InterPro" id="IPR017972">
    <property type="entry name" value="Cyt_P450_CS"/>
</dbReference>
<evidence type="ECO:0000256" key="4">
    <source>
        <dbReference type="ARBA" id="ARBA00022723"/>
    </source>
</evidence>
<evidence type="ECO:0000256" key="8">
    <source>
        <dbReference type="ARBA" id="ARBA00055433"/>
    </source>
</evidence>
<comment type="pathway">
    <text evidence="1">Antibiotic biosynthesis; vancomycin biosynthesis.</text>
</comment>
<keyword evidence="11" id="KW-1185">Reference proteome</keyword>
<dbReference type="Proteomes" id="UP000320011">
    <property type="component" value="Unassembled WGS sequence"/>
</dbReference>
<comment type="function">
    <text evidence="8">Involved in the coupling of aromatic side chains of the heptapeptide of vancomycin.</text>
</comment>
<comment type="caution">
    <text evidence="10">The sequence shown here is derived from an EMBL/GenBank/DDBJ whole genome shotgun (WGS) entry which is preliminary data.</text>
</comment>
<protein>
    <submittedName>
        <fullName evidence="10">Cytochrome P450</fullName>
    </submittedName>
</protein>
<dbReference type="GO" id="GO:0020037">
    <property type="term" value="F:heme binding"/>
    <property type="evidence" value="ECO:0007669"/>
    <property type="project" value="InterPro"/>
</dbReference>
<dbReference type="GO" id="GO:0016705">
    <property type="term" value="F:oxidoreductase activity, acting on paired donors, with incorporation or reduction of molecular oxygen"/>
    <property type="evidence" value="ECO:0007669"/>
    <property type="project" value="InterPro"/>
</dbReference>
<dbReference type="CDD" id="cd11030">
    <property type="entry name" value="CYP105-like"/>
    <property type="match status" value="1"/>
</dbReference>
<evidence type="ECO:0000256" key="5">
    <source>
        <dbReference type="ARBA" id="ARBA00023002"/>
    </source>
</evidence>
<dbReference type="Pfam" id="PF00067">
    <property type="entry name" value="p450"/>
    <property type="match status" value="1"/>
</dbReference>
<keyword evidence="5 9" id="KW-0560">Oxidoreductase</keyword>
<evidence type="ECO:0000256" key="1">
    <source>
        <dbReference type="ARBA" id="ARBA00004660"/>
    </source>
</evidence>
<evidence type="ECO:0000313" key="10">
    <source>
        <dbReference type="EMBL" id="TVT58153.1"/>
    </source>
</evidence>
<evidence type="ECO:0000313" key="11">
    <source>
        <dbReference type="Proteomes" id="UP000320011"/>
    </source>
</evidence>
<dbReference type="OrthoDB" id="4133219at2"/>
<evidence type="ECO:0000256" key="9">
    <source>
        <dbReference type="RuleBase" id="RU000461"/>
    </source>
</evidence>
<dbReference type="PRINTS" id="PR00359">
    <property type="entry name" value="BP450"/>
</dbReference>
<dbReference type="EMBL" id="VJWX01000039">
    <property type="protein sequence ID" value="TVT58153.1"/>
    <property type="molecule type" value="Genomic_DNA"/>
</dbReference>
<dbReference type="InterPro" id="IPR036396">
    <property type="entry name" value="Cyt_P450_sf"/>
</dbReference>